<feature type="transmembrane region" description="Helical" evidence="1">
    <location>
        <begin position="948"/>
        <end position="967"/>
    </location>
</feature>
<dbReference type="PANTHER" id="PTHR35902:SF3">
    <property type="entry name" value="NPCBM-ASSOCIATED, NEW3 DOMAIN OF ALPHA-GALACTOSIDASE"/>
    <property type="match status" value="1"/>
</dbReference>
<dbReference type="AlphaFoldDB" id="A0A348B6H7"/>
<dbReference type="KEGG" id="sacd:HS1genome_2168"/>
<keyword evidence="1" id="KW-1133">Transmembrane helix</keyword>
<dbReference type="Proteomes" id="UP000276741">
    <property type="component" value="Chromosome"/>
</dbReference>
<keyword evidence="1" id="KW-0812">Transmembrane</keyword>
<proteinExistence type="predicted"/>
<evidence type="ECO:0000313" key="3">
    <source>
        <dbReference type="Proteomes" id="UP000276741"/>
    </source>
</evidence>
<reference evidence="3" key="1">
    <citation type="submission" date="2018-04" db="EMBL/GenBank/DDBJ databases">
        <title>Complete genome sequence of Sulfodiicoccus acidiphilus strain HS-1.</title>
        <authorList>
            <person name="Sakai H.D."/>
            <person name="Kurosawa N."/>
        </authorList>
    </citation>
    <scope>NUCLEOTIDE SEQUENCE [LARGE SCALE GENOMIC DNA]</scope>
    <source>
        <strain evidence="3">HS-1</strain>
    </source>
</reference>
<protein>
    <recommendedName>
        <fullName evidence="4">S-layer protein</fullName>
    </recommendedName>
</protein>
<dbReference type="Gene3D" id="2.60.40.10">
    <property type="entry name" value="Immunoglobulins"/>
    <property type="match status" value="6"/>
</dbReference>
<evidence type="ECO:0000313" key="2">
    <source>
        <dbReference type="EMBL" id="BBD73779.1"/>
    </source>
</evidence>
<dbReference type="RefSeq" id="WP_126451049.1">
    <property type="nucleotide sequence ID" value="NZ_AP018553.1"/>
</dbReference>
<organism evidence="2 3">
    <name type="scientific">Sulfodiicoccus acidiphilus</name>
    <dbReference type="NCBI Taxonomy" id="1670455"/>
    <lineage>
        <taxon>Archaea</taxon>
        <taxon>Thermoproteota</taxon>
        <taxon>Thermoprotei</taxon>
        <taxon>Sulfolobales</taxon>
        <taxon>Sulfolobaceae</taxon>
        <taxon>Sulfodiicoccus</taxon>
    </lineage>
</organism>
<dbReference type="GeneID" id="38667629"/>
<name>A0A348B6H7_9CREN</name>
<evidence type="ECO:0008006" key="4">
    <source>
        <dbReference type="Google" id="ProtNLM"/>
    </source>
</evidence>
<keyword evidence="1" id="KW-0472">Membrane</keyword>
<dbReference type="InterPro" id="IPR013783">
    <property type="entry name" value="Ig-like_fold"/>
</dbReference>
<sequence length="973" mass="104522">MKLRSLMLLVPILLASLIFVPQTTAQVEHVQAFGEPVEGVIAPGETGAPVNFTLINEGPYPLLDVNVTVFNVSPFRNYNYENGSPSFYLSYWPPGREISFVVFLSVSASAKQGVYEDKLGLSYIENVTNVFFPAQQGLLVPIPVLGSVTLSLDSLWGSVNNPLVVGPGQTNVPLTVVVKNTGTVTASNVTIYFQHREYPLLLQQTNATVGYVPAGQENVGTVMASVYPNVTTGVYYVPVTVHYFQQNVTELLPVYVEGSVTLSLDSLWGSVNNPLVVGPGQTNVPLTVVVKNTGTVTASNVTIYFQHREYPLLLQQTNATVGYVPAGQENVGTVMASVYPNVTTGVYYVPVTVHYFQQNVTELLPVYVEGSVTLSLDSLWGSVNNPLVVGPGQTNVPLTVVVKNTGTVTASNVTIYFQHREYPLLLQQTNATVGYVPAGQENVGTVMASVYPNVTTGVYYVPVTVHYFQQNVTELLPVYVEGSVTLSLDSLWGSVNNPLVVGPGQTNVPLTVVVKNTGTVTASNVTIYFQHREYPLLLQQTNATVGYVPAGQENVGTVMASVYPNVTTGVYYVPVTVHYFQQNVTELLPVYVEGSVTLSLDSLWGSVNNPLVVGPGQTNVPLTVVVKNTGTVTASNVTIYFQHREYPLLLQQTNATVGYVPAGQENVGTVMASVYPNVTTGVYYVPVTVHYFQQNVTELLPVTITSPNLTAILYTVPPEVFPGFYDVPITAVVVNYGAALAENVTLSISSPFQIVSQNPVKIGALPSGGRANISFVFNIPNDTKAGIYYFNLTVSYDGGLYSQQYPLKLQPKANVIVTKVYQPVLNPGTSQVGITLTIENDGQAKAQNVRIILNPSDVIYPYVSTSNPLSALTASSAGIGDLAPGQEVNVTFVIDVASGIAPGTYTESVTAVWNQTGSFVPFAQASDFNVYVSPPLTQVLLRELSSPLVIGIIVVAVVVVVGVVLFGSNKRRK</sequence>
<dbReference type="EMBL" id="AP018553">
    <property type="protein sequence ID" value="BBD73779.1"/>
    <property type="molecule type" value="Genomic_DNA"/>
</dbReference>
<accession>A0A348B6H7</accession>
<dbReference type="PANTHER" id="PTHR35902">
    <property type="entry name" value="S-LAYER DOMAIN-LIKE PROTEIN-RELATED"/>
    <property type="match status" value="1"/>
</dbReference>
<gene>
    <name evidence="2" type="ORF">HS1genome_2168</name>
</gene>
<keyword evidence="3" id="KW-1185">Reference proteome</keyword>
<evidence type="ECO:0000256" key="1">
    <source>
        <dbReference type="SAM" id="Phobius"/>
    </source>
</evidence>